<dbReference type="InterPro" id="IPR002898">
    <property type="entry name" value="MotA_ExbB_proton_chnl"/>
</dbReference>
<gene>
    <name evidence="11" type="ORF">MNBD_GAMMA13-1491</name>
</gene>
<keyword evidence="3" id="KW-1003">Cell membrane</keyword>
<dbReference type="EMBL" id="UOFK01000035">
    <property type="protein sequence ID" value="VAW73301.1"/>
    <property type="molecule type" value="Genomic_DNA"/>
</dbReference>
<keyword evidence="7 9" id="KW-0472">Membrane</keyword>
<dbReference type="Pfam" id="PF10102">
    <property type="entry name" value="DUF2341"/>
    <property type="match status" value="1"/>
</dbReference>
<accession>A0A3B0Y0N2</accession>
<comment type="subcellular location">
    <subcellularLocation>
        <location evidence="1">Cell membrane</location>
        <topology evidence="1">Multi-pass membrane protein</topology>
    </subcellularLocation>
</comment>
<evidence type="ECO:0000256" key="5">
    <source>
        <dbReference type="ARBA" id="ARBA00022729"/>
    </source>
</evidence>
<dbReference type="Pfam" id="PF13385">
    <property type="entry name" value="Laminin_G_3"/>
    <property type="match status" value="1"/>
</dbReference>
<keyword evidence="8" id="KW-1015">Disulfide bond</keyword>
<evidence type="ECO:0000313" key="11">
    <source>
        <dbReference type="EMBL" id="VAW73301.1"/>
    </source>
</evidence>
<dbReference type="SUPFAM" id="SSF49899">
    <property type="entry name" value="Concanavalin A-like lectins/glucanases"/>
    <property type="match status" value="1"/>
</dbReference>
<dbReference type="InterPro" id="IPR006558">
    <property type="entry name" value="LamG-like"/>
</dbReference>
<feature type="transmembrane region" description="Helical" evidence="9">
    <location>
        <begin position="521"/>
        <end position="554"/>
    </location>
</feature>
<dbReference type="PANTHER" id="PTHR30625:SF3">
    <property type="entry name" value="TOL-PAL SYSTEM PROTEIN TOLQ"/>
    <property type="match status" value="1"/>
</dbReference>
<dbReference type="PANTHER" id="PTHR30625">
    <property type="entry name" value="PROTEIN TOLQ"/>
    <property type="match status" value="1"/>
</dbReference>
<dbReference type="GO" id="GO:0005886">
    <property type="term" value="C:plasma membrane"/>
    <property type="evidence" value="ECO:0007669"/>
    <property type="project" value="UniProtKB-SubCell"/>
</dbReference>
<evidence type="ECO:0000256" key="4">
    <source>
        <dbReference type="ARBA" id="ARBA00022692"/>
    </source>
</evidence>
<evidence type="ECO:0000256" key="8">
    <source>
        <dbReference type="ARBA" id="ARBA00023157"/>
    </source>
</evidence>
<dbReference type="InterPro" id="IPR050790">
    <property type="entry name" value="ExbB/TolQ_transport"/>
</dbReference>
<dbReference type="SMART" id="SM00560">
    <property type="entry name" value="LamGL"/>
    <property type="match status" value="1"/>
</dbReference>
<evidence type="ECO:0000256" key="1">
    <source>
        <dbReference type="ARBA" id="ARBA00004651"/>
    </source>
</evidence>
<evidence type="ECO:0000256" key="6">
    <source>
        <dbReference type="ARBA" id="ARBA00022989"/>
    </source>
</evidence>
<dbReference type="InterPro" id="IPR013320">
    <property type="entry name" value="ConA-like_dom_sf"/>
</dbReference>
<keyword evidence="5" id="KW-0732">Signal</keyword>
<dbReference type="InterPro" id="IPR018765">
    <property type="entry name" value="DUF2341"/>
</dbReference>
<keyword evidence="6 9" id="KW-1133">Transmembrane helix</keyword>
<protein>
    <submittedName>
        <fullName evidence="11">MotA/TolQ/ExbB proton channel family protein</fullName>
    </submittedName>
</protein>
<dbReference type="AlphaFoldDB" id="A0A3B0Y0N2"/>
<reference evidence="11" key="1">
    <citation type="submission" date="2018-06" db="EMBL/GenBank/DDBJ databases">
        <authorList>
            <person name="Zhirakovskaya E."/>
        </authorList>
    </citation>
    <scope>NUCLEOTIDE SEQUENCE</scope>
</reference>
<evidence type="ECO:0000256" key="2">
    <source>
        <dbReference type="ARBA" id="ARBA00010442"/>
    </source>
</evidence>
<feature type="transmembrane region" description="Helical" evidence="9">
    <location>
        <begin position="566"/>
        <end position="587"/>
    </location>
</feature>
<sequence length="617" mass="66057">MGFLVMWRRIVFLFLLQSFLSGTAYADWWNKDWAYRKEISVDSTAITAAGITQGVNNVPVLLRFHTANFGYFLDVKPKGDDLRFIAADGLTPLKFHIEKFDAINEMAFIWVQLPDIQPGAQSVSFYMYYGNEKAVVAADPAGTYDVDQTLVYHFSTDTATPVDVTAYDSQPSEFTGQQVAGGLIAAAAKFDGTGLLRIPDSPALNMDSATGWTMSAWIKIDQPQEDTVLMQRAGDEGQLVLGIDGQSPYVKMTNADGIVLETARNITLPLAGWHHLAITGSGNRLTLFIDGKEVNFVETSLPVFVSPITVAAAADGSNGFSGLLDELQFSKIARSPASIALAALSQGTSATLVSYGEDGSQDNEDGGGDSYFLITLHNVTLDGWVVIIVLAVMFAISMVVMAAKAMVINRVSKDNAAFLRDFEKLGATNIGKLDSEDIGQLDSEGTPLLTALSGRHKHYESSTLYRVYHAGVQGMEHRMPRAVGAAVVKQFPVTLSAQAVNAIKATMDGSMVREIQKLNSLMVLLTIAISGGPFLGLLGTVVGVMITFAAIAASGDVNVNAIAPGIAAALVATVAGLAVAIPALFGYNYLGSRIKEITADMHVFVDEFVARIAEQHS</sequence>
<organism evidence="11">
    <name type="scientific">hydrothermal vent metagenome</name>
    <dbReference type="NCBI Taxonomy" id="652676"/>
    <lineage>
        <taxon>unclassified sequences</taxon>
        <taxon>metagenomes</taxon>
        <taxon>ecological metagenomes</taxon>
    </lineage>
</organism>
<feature type="transmembrane region" description="Helical" evidence="9">
    <location>
        <begin position="383"/>
        <end position="403"/>
    </location>
</feature>
<keyword evidence="4 9" id="KW-0812">Transmembrane</keyword>
<evidence type="ECO:0000259" key="10">
    <source>
        <dbReference type="SMART" id="SM00560"/>
    </source>
</evidence>
<dbReference type="GO" id="GO:0017038">
    <property type="term" value="P:protein import"/>
    <property type="evidence" value="ECO:0007669"/>
    <property type="project" value="TreeGrafter"/>
</dbReference>
<feature type="domain" description="LamG-like jellyroll fold" evidence="10">
    <location>
        <begin position="210"/>
        <end position="337"/>
    </location>
</feature>
<dbReference type="Pfam" id="PF01618">
    <property type="entry name" value="MotA_ExbB"/>
    <property type="match status" value="1"/>
</dbReference>
<proteinExistence type="inferred from homology"/>
<comment type="similarity">
    <text evidence="2">Belongs to the ExbB/TolQ family.</text>
</comment>
<evidence type="ECO:0000256" key="9">
    <source>
        <dbReference type="SAM" id="Phobius"/>
    </source>
</evidence>
<evidence type="ECO:0000256" key="7">
    <source>
        <dbReference type="ARBA" id="ARBA00023136"/>
    </source>
</evidence>
<dbReference type="Gene3D" id="2.60.120.200">
    <property type="match status" value="1"/>
</dbReference>
<evidence type="ECO:0000256" key="3">
    <source>
        <dbReference type="ARBA" id="ARBA00022475"/>
    </source>
</evidence>
<name>A0A3B0Y0N2_9ZZZZ</name>